<evidence type="ECO:0000256" key="6">
    <source>
        <dbReference type="ARBA" id="ARBA00022918"/>
    </source>
</evidence>
<dbReference type="GO" id="GO:0004519">
    <property type="term" value="F:endonuclease activity"/>
    <property type="evidence" value="ECO:0007669"/>
    <property type="project" value="UniProtKB-KW"/>
</dbReference>
<dbReference type="EMBL" id="JWZT01000635">
    <property type="protein sequence ID" value="KII73876.1"/>
    <property type="molecule type" value="Genomic_DNA"/>
</dbReference>
<protein>
    <submittedName>
        <fullName evidence="13">Transposon Ty3-I Gag-Pol polyprotein</fullName>
    </submittedName>
</protein>
<evidence type="ECO:0000256" key="5">
    <source>
        <dbReference type="ARBA" id="ARBA00022801"/>
    </source>
</evidence>
<evidence type="ECO:0000256" key="2">
    <source>
        <dbReference type="ARBA" id="ARBA00022695"/>
    </source>
</evidence>
<dbReference type="EMBL" id="JWZT01005543">
    <property type="protein sequence ID" value="KII60632.1"/>
    <property type="molecule type" value="Genomic_DNA"/>
</dbReference>
<dbReference type="InterPro" id="IPR043502">
    <property type="entry name" value="DNA/RNA_pol_sf"/>
</dbReference>
<dbReference type="PANTHER" id="PTHR37984">
    <property type="entry name" value="PROTEIN CBG26694"/>
    <property type="match status" value="1"/>
</dbReference>
<feature type="region of interest" description="Disordered" evidence="7">
    <location>
        <begin position="734"/>
        <end position="759"/>
    </location>
</feature>
<keyword evidence="5" id="KW-0378">Hydrolase</keyword>
<dbReference type="InterPro" id="IPR001584">
    <property type="entry name" value="Integrase_cat-core"/>
</dbReference>
<keyword evidence="2" id="KW-0548">Nucleotidyltransferase</keyword>
<name>A0A0C2N2L0_THEKT</name>
<dbReference type="PROSITE" id="PS50878">
    <property type="entry name" value="RT_POL"/>
    <property type="match status" value="1"/>
</dbReference>
<accession>A0A0C2N2L0</accession>
<dbReference type="FunFam" id="3.30.70.270:FF:000020">
    <property type="entry name" value="Transposon Tf2-6 polyprotein-like Protein"/>
    <property type="match status" value="1"/>
</dbReference>
<dbReference type="Gene3D" id="1.10.340.70">
    <property type="match status" value="1"/>
</dbReference>
<sequence>MPFGLKNAPATFQRAMESIFSAVNSNNILIYLDDIVIYSNTEEEHLNALNDIFKVIRGSGMKIKPQKCSIFKPEVKYLGYLVGRDGVKVDPEKSKVVRAWKKPANEKELLKFLGFCNYYRHFIKDYAELEKSLRKLIGKNTEYVWTSKQDKSFNMLKASLVSAPVLGLPNLHKKFILDVDASDTAIGAVLSQGEGNGKEVVIQYGSKMFTEVESRYSTTRKELMAIVWSFKKFRPYLLGSKFLLRTDHKPLKSIQTNGDIGGQMARWLDLIAEYSFDVVYRRGIDHINADTLSRYCCSTFSNGRSETLSLESALCCPAKLRQLQLEDNVIAAFLRSDFNKTQNIYTSGNNEHVDILYRQSRNLVLKNGILFRRYDSNKSPHLRLVLPQVLIPQVLNLSHDKRGHMGYENTLHSIINRFYWPKMRVDVKNYVDSCPACCSRNDPSPKVKAKLVQNQPKFVLERVAMDILGPLTVSTRGNKYVLVISDYYSKFVDAFPLSSIDAKTISNVFVNEFALKYGIPNIVHTDQGTNFDSEIFRGVCSSLGIQKTRTSPYHPQSDGLVERFNRTLVNMISKSINSYEEWEDHLSAVVFAYNTTKHSSTQISPFELMFKRFPKLPIDVAIPNNQIKNADWPHKKIQHVLKETDANLRKSQASQELQYNKKLKELKVNCGDQVYVHYPHLPDLSRNKLARLWRGPYEVTKITWPILHINIGKKTTQIHVNRCKIYDPRKSYPKNNGIQNLISEKEREKPSSEEERENPVWLELQSNSKNFEYNILPDGTQPRRSTRIRRPVEKFPGYVEYLDNTERDVTSRPDSDSDYSPLLD</sequence>
<dbReference type="InterPro" id="IPR050951">
    <property type="entry name" value="Retrovirus_Pol_polyprotein"/>
</dbReference>
<dbReference type="CDD" id="cd01647">
    <property type="entry name" value="RT_LTR"/>
    <property type="match status" value="1"/>
</dbReference>
<dbReference type="OMA" id="VENSWAN"/>
<dbReference type="SUPFAM" id="SSF53098">
    <property type="entry name" value="Ribonuclease H-like"/>
    <property type="match status" value="1"/>
</dbReference>
<feature type="compositionally biased region" description="Basic and acidic residues" evidence="7">
    <location>
        <begin position="804"/>
        <end position="815"/>
    </location>
</feature>
<dbReference type="InterPro" id="IPR043128">
    <property type="entry name" value="Rev_trsase/Diguanyl_cyclase"/>
</dbReference>
<dbReference type="FunFam" id="3.10.20.370:FF:000001">
    <property type="entry name" value="Retrovirus-related Pol polyprotein from transposon 17.6-like protein"/>
    <property type="match status" value="1"/>
</dbReference>
<dbReference type="GO" id="GO:0015074">
    <property type="term" value="P:DNA integration"/>
    <property type="evidence" value="ECO:0007669"/>
    <property type="project" value="InterPro"/>
</dbReference>
<dbReference type="EMBL" id="JWZT01005374">
    <property type="protein sequence ID" value="KII61202.1"/>
    <property type="molecule type" value="Genomic_DNA"/>
</dbReference>
<dbReference type="Gene3D" id="3.30.70.270">
    <property type="match status" value="2"/>
</dbReference>
<reference evidence="13 14" key="1">
    <citation type="journal article" date="2014" name="Genome Biol. Evol.">
        <title>The genome of the myxosporean Thelohanellus kitauei shows adaptations to nutrient acquisition within its fish host.</title>
        <authorList>
            <person name="Yang Y."/>
            <person name="Xiong J."/>
            <person name="Zhou Z."/>
            <person name="Huo F."/>
            <person name="Miao W."/>
            <person name="Ran C."/>
            <person name="Liu Y."/>
            <person name="Zhang J."/>
            <person name="Feng J."/>
            <person name="Wang M."/>
            <person name="Wang M."/>
            <person name="Wang L."/>
            <person name="Yao B."/>
        </authorList>
    </citation>
    <scope>NUCLEOTIDE SEQUENCE [LARGE SCALE GENOMIC DNA]</scope>
    <source>
        <strain evidence="13">Wuqing</strain>
    </source>
</reference>
<dbReference type="PROSITE" id="PS50994">
    <property type="entry name" value="INTEGRASE"/>
    <property type="match status" value="1"/>
</dbReference>
<dbReference type="GO" id="GO:0016787">
    <property type="term" value="F:hydrolase activity"/>
    <property type="evidence" value="ECO:0007669"/>
    <property type="project" value="UniProtKB-KW"/>
</dbReference>
<dbReference type="InterPro" id="IPR036397">
    <property type="entry name" value="RNaseH_sf"/>
</dbReference>
<dbReference type="InterPro" id="IPR041373">
    <property type="entry name" value="RT_RNaseH"/>
</dbReference>
<evidence type="ECO:0000313" key="10">
    <source>
        <dbReference type="EMBL" id="KII60632.1"/>
    </source>
</evidence>
<evidence type="ECO:0000256" key="7">
    <source>
        <dbReference type="SAM" id="MobiDB-lite"/>
    </source>
</evidence>
<dbReference type="Pfam" id="PF00665">
    <property type="entry name" value="rve"/>
    <property type="match status" value="1"/>
</dbReference>
<feature type="compositionally biased region" description="Basic and acidic residues" evidence="7">
    <location>
        <begin position="743"/>
        <end position="753"/>
    </location>
</feature>
<organism evidence="13 14">
    <name type="scientific">Thelohanellus kitauei</name>
    <name type="common">Myxosporean</name>
    <dbReference type="NCBI Taxonomy" id="669202"/>
    <lineage>
        <taxon>Eukaryota</taxon>
        <taxon>Metazoa</taxon>
        <taxon>Cnidaria</taxon>
        <taxon>Myxozoa</taxon>
        <taxon>Myxosporea</taxon>
        <taxon>Bivalvulida</taxon>
        <taxon>Platysporina</taxon>
        <taxon>Myxobolidae</taxon>
        <taxon>Thelohanellus</taxon>
    </lineage>
</organism>
<keyword evidence="1" id="KW-0808">Transferase</keyword>
<keyword evidence="6" id="KW-0695">RNA-directed DNA polymerase</keyword>
<evidence type="ECO:0000313" key="13">
    <source>
        <dbReference type="EMBL" id="KII73876.1"/>
    </source>
</evidence>
<evidence type="ECO:0000259" key="8">
    <source>
        <dbReference type="PROSITE" id="PS50878"/>
    </source>
</evidence>
<evidence type="ECO:0000256" key="4">
    <source>
        <dbReference type="ARBA" id="ARBA00022759"/>
    </source>
</evidence>
<evidence type="ECO:0000259" key="9">
    <source>
        <dbReference type="PROSITE" id="PS50994"/>
    </source>
</evidence>
<dbReference type="InterPro" id="IPR012337">
    <property type="entry name" value="RNaseH-like_sf"/>
</dbReference>
<gene>
    <name evidence="11" type="ORF">RF11_01743</name>
    <name evidence="10" type="ORF">RF11_02143</name>
    <name evidence="13" type="ORF">RF11_10066</name>
    <name evidence="12" type="ORF">RF11_11287</name>
</gene>
<dbReference type="Proteomes" id="UP000031668">
    <property type="component" value="Unassembled WGS sequence"/>
</dbReference>
<dbReference type="Gene3D" id="3.10.20.370">
    <property type="match status" value="1"/>
</dbReference>
<dbReference type="GO" id="GO:0003964">
    <property type="term" value="F:RNA-directed DNA polymerase activity"/>
    <property type="evidence" value="ECO:0007669"/>
    <property type="project" value="UniProtKB-KW"/>
</dbReference>
<dbReference type="FunFam" id="1.10.340.70:FF:000001">
    <property type="entry name" value="Retrovirus-related Pol polyprotein from transposon gypsy-like Protein"/>
    <property type="match status" value="1"/>
</dbReference>
<keyword evidence="3" id="KW-0540">Nuclease</keyword>
<dbReference type="GO" id="GO:0003676">
    <property type="term" value="F:nucleic acid binding"/>
    <property type="evidence" value="ECO:0007669"/>
    <property type="project" value="InterPro"/>
</dbReference>
<evidence type="ECO:0000256" key="3">
    <source>
        <dbReference type="ARBA" id="ARBA00022722"/>
    </source>
</evidence>
<dbReference type="OrthoDB" id="5988672at2759"/>
<dbReference type="PANTHER" id="PTHR37984:SF5">
    <property type="entry name" value="PROTEIN NYNRIN-LIKE"/>
    <property type="match status" value="1"/>
</dbReference>
<dbReference type="CDD" id="cd09274">
    <property type="entry name" value="RNase_HI_RT_Ty3"/>
    <property type="match status" value="1"/>
</dbReference>
<dbReference type="FunFam" id="3.30.70.270:FF:000003">
    <property type="entry name" value="Transposon Ty3-G Gag-Pol polyprotein"/>
    <property type="match status" value="1"/>
</dbReference>
<dbReference type="InterPro" id="IPR000477">
    <property type="entry name" value="RT_dom"/>
</dbReference>
<dbReference type="SUPFAM" id="SSF56672">
    <property type="entry name" value="DNA/RNA polymerases"/>
    <property type="match status" value="1"/>
</dbReference>
<evidence type="ECO:0000313" key="12">
    <source>
        <dbReference type="EMBL" id="KII61202.1"/>
    </source>
</evidence>
<dbReference type="EMBL" id="JWZT01005389">
    <property type="protein sequence ID" value="KII61026.1"/>
    <property type="molecule type" value="Genomic_DNA"/>
</dbReference>
<evidence type="ECO:0000313" key="11">
    <source>
        <dbReference type="EMBL" id="KII61026.1"/>
    </source>
</evidence>
<feature type="domain" description="Integrase catalytic" evidence="9">
    <location>
        <begin position="452"/>
        <end position="613"/>
    </location>
</feature>
<evidence type="ECO:0000313" key="14">
    <source>
        <dbReference type="Proteomes" id="UP000031668"/>
    </source>
</evidence>
<keyword evidence="14" id="KW-1185">Reference proteome</keyword>
<dbReference type="AlphaFoldDB" id="A0A0C2N2L0"/>
<dbReference type="Pfam" id="PF17917">
    <property type="entry name" value="RT_RNaseH"/>
    <property type="match status" value="1"/>
</dbReference>
<dbReference type="InterPro" id="IPR041588">
    <property type="entry name" value="Integrase_H2C2"/>
</dbReference>
<dbReference type="FunFam" id="3.30.420.10:FF:000032">
    <property type="entry name" value="Retrovirus-related Pol polyprotein from transposon 297-like Protein"/>
    <property type="match status" value="1"/>
</dbReference>
<proteinExistence type="predicted"/>
<keyword evidence="4" id="KW-0255">Endonuclease</keyword>
<dbReference type="Pfam" id="PF17921">
    <property type="entry name" value="Integrase_H2C2"/>
    <property type="match status" value="1"/>
</dbReference>
<dbReference type="Gene3D" id="3.30.420.10">
    <property type="entry name" value="Ribonuclease H-like superfamily/Ribonuclease H"/>
    <property type="match status" value="1"/>
</dbReference>
<dbReference type="Pfam" id="PF00078">
    <property type="entry name" value="RVT_1"/>
    <property type="match status" value="1"/>
</dbReference>
<comment type="caution">
    <text evidence="13">The sequence shown here is derived from an EMBL/GenBank/DDBJ whole genome shotgun (WGS) entry which is preliminary data.</text>
</comment>
<evidence type="ECO:0000256" key="1">
    <source>
        <dbReference type="ARBA" id="ARBA00022679"/>
    </source>
</evidence>
<feature type="domain" description="Reverse transcriptase" evidence="8">
    <location>
        <begin position="1"/>
        <end position="82"/>
    </location>
</feature>
<feature type="region of interest" description="Disordered" evidence="7">
    <location>
        <begin position="803"/>
        <end position="824"/>
    </location>
</feature>